<comment type="catalytic activity">
    <reaction evidence="1">
        <text>S-ubiquitinyl-[E2 ubiquitin-conjugating enzyme]-L-cysteine + [acceptor protein]-L-lysine = [E2 ubiquitin-conjugating enzyme]-L-cysteine + N(6)-ubiquitinyl-[acceptor protein]-L-lysine.</text>
        <dbReference type="EC" id="2.3.2.27"/>
    </reaction>
</comment>
<dbReference type="InterPro" id="IPR044600">
    <property type="entry name" value="ATL1/ATL16-like"/>
</dbReference>
<reference evidence="17 18" key="1">
    <citation type="journal article" date="2024" name="Plant J.">
        <title>Genome sequences and population genomics reveal climatic adaptation and genomic divergence between two closely related sweetgum species.</title>
        <authorList>
            <person name="Xu W.Q."/>
            <person name="Ren C.Q."/>
            <person name="Zhang X.Y."/>
            <person name="Comes H.P."/>
            <person name="Liu X.H."/>
            <person name="Li Y.G."/>
            <person name="Kettle C.J."/>
            <person name="Jalonen R."/>
            <person name="Gaisberger H."/>
            <person name="Ma Y.Z."/>
            <person name="Qiu Y.X."/>
        </authorList>
    </citation>
    <scope>NUCLEOTIDE SEQUENCE [LARGE SCALE GENOMIC DNA]</scope>
    <source>
        <strain evidence="17">Hangzhou</strain>
    </source>
</reference>
<dbReference type="CDD" id="cd16461">
    <property type="entry name" value="RING-H2_EL5-like"/>
    <property type="match status" value="1"/>
</dbReference>
<keyword evidence="12 15" id="KW-0472">Membrane</keyword>
<keyword evidence="5" id="KW-0808">Transferase</keyword>
<dbReference type="Gene3D" id="3.30.40.10">
    <property type="entry name" value="Zinc/RING finger domain, C3HC4 (zinc finger)"/>
    <property type="match status" value="1"/>
</dbReference>
<dbReference type="EC" id="2.3.2.27" evidence="4"/>
<gene>
    <name evidence="17" type="ORF">L1049_009448</name>
</gene>
<evidence type="ECO:0000256" key="15">
    <source>
        <dbReference type="SAM" id="Phobius"/>
    </source>
</evidence>
<evidence type="ECO:0000256" key="13">
    <source>
        <dbReference type="ARBA" id="ARBA00024209"/>
    </source>
</evidence>
<organism evidence="17 18">
    <name type="scientific">Liquidambar formosana</name>
    <name type="common">Formosan gum</name>
    <dbReference type="NCBI Taxonomy" id="63359"/>
    <lineage>
        <taxon>Eukaryota</taxon>
        <taxon>Viridiplantae</taxon>
        <taxon>Streptophyta</taxon>
        <taxon>Embryophyta</taxon>
        <taxon>Tracheophyta</taxon>
        <taxon>Spermatophyta</taxon>
        <taxon>Magnoliopsida</taxon>
        <taxon>eudicotyledons</taxon>
        <taxon>Gunneridae</taxon>
        <taxon>Pentapetalae</taxon>
        <taxon>Saxifragales</taxon>
        <taxon>Altingiaceae</taxon>
        <taxon>Liquidambar</taxon>
    </lineage>
</organism>
<protein>
    <recommendedName>
        <fullName evidence="4">RING-type E3 ubiquitin transferase</fullName>
        <ecNumber evidence="4">2.3.2.27</ecNumber>
    </recommendedName>
</protein>
<evidence type="ECO:0000256" key="9">
    <source>
        <dbReference type="ARBA" id="ARBA00022786"/>
    </source>
</evidence>
<keyword evidence="6 15" id="KW-0812">Transmembrane</keyword>
<evidence type="ECO:0000256" key="11">
    <source>
        <dbReference type="ARBA" id="ARBA00022989"/>
    </source>
</evidence>
<dbReference type="GO" id="GO:0016020">
    <property type="term" value="C:membrane"/>
    <property type="evidence" value="ECO:0007669"/>
    <property type="project" value="UniProtKB-SubCell"/>
</dbReference>
<feature type="domain" description="RING-type" evidence="16">
    <location>
        <begin position="87"/>
        <end position="129"/>
    </location>
</feature>
<dbReference type="AlphaFoldDB" id="A0AAP0SB99"/>
<evidence type="ECO:0000256" key="5">
    <source>
        <dbReference type="ARBA" id="ARBA00022679"/>
    </source>
</evidence>
<dbReference type="GO" id="GO:0008270">
    <property type="term" value="F:zinc ion binding"/>
    <property type="evidence" value="ECO:0007669"/>
    <property type="project" value="UniProtKB-KW"/>
</dbReference>
<evidence type="ECO:0000259" key="16">
    <source>
        <dbReference type="PROSITE" id="PS50089"/>
    </source>
</evidence>
<evidence type="ECO:0000256" key="4">
    <source>
        <dbReference type="ARBA" id="ARBA00012483"/>
    </source>
</evidence>
<evidence type="ECO:0000313" key="18">
    <source>
        <dbReference type="Proteomes" id="UP001415857"/>
    </source>
</evidence>
<comment type="similarity">
    <text evidence="13">Belongs to the RING-type zinc finger family. ATL subfamily.</text>
</comment>
<comment type="caution">
    <text evidence="17">The sequence shown here is derived from an EMBL/GenBank/DDBJ whole genome shotgun (WGS) entry which is preliminary data.</text>
</comment>
<keyword evidence="10" id="KW-0862">Zinc</keyword>
<dbReference type="EMBL" id="JBBPBK010000002">
    <property type="protein sequence ID" value="KAK9291260.1"/>
    <property type="molecule type" value="Genomic_DNA"/>
</dbReference>
<dbReference type="GO" id="GO:0061630">
    <property type="term" value="F:ubiquitin protein ligase activity"/>
    <property type="evidence" value="ECO:0007669"/>
    <property type="project" value="UniProtKB-EC"/>
</dbReference>
<keyword evidence="8 14" id="KW-0863">Zinc-finger</keyword>
<dbReference type="SUPFAM" id="SSF57850">
    <property type="entry name" value="RING/U-box"/>
    <property type="match status" value="1"/>
</dbReference>
<dbReference type="InterPro" id="IPR013083">
    <property type="entry name" value="Znf_RING/FYVE/PHD"/>
</dbReference>
<comment type="pathway">
    <text evidence="3">Protein modification; protein ubiquitination.</text>
</comment>
<dbReference type="PROSITE" id="PS50089">
    <property type="entry name" value="ZF_RING_2"/>
    <property type="match status" value="1"/>
</dbReference>
<evidence type="ECO:0000256" key="7">
    <source>
        <dbReference type="ARBA" id="ARBA00022723"/>
    </source>
</evidence>
<feature type="transmembrane region" description="Helical" evidence="15">
    <location>
        <begin position="15"/>
        <end position="40"/>
    </location>
</feature>
<evidence type="ECO:0000256" key="6">
    <source>
        <dbReference type="ARBA" id="ARBA00022692"/>
    </source>
</evidence>
<evidence type="ECO:0000256" key="14">
    <source>
        <dbReference type="PROSITE-ProRule" id="PRU00175"/>
    </source>
</evidence>
<keyword evidence="7" id="KW-0479">Metal-binding</keyword>
<keyword evidence="18" id="KW-1185">Reference proteome</keyword>
<dbReference type="SMART" id="SM00184">
    <property type="entry name" value="RING"/>
    <property type="match status" value="1"/>
</dbReference>
<evidence type="ECO:0000256" key="8">
    <source>
        <dbReference type="ARBA" id="ARBA00022771"/>
    </source>
</evidence>
<keyword evidence="11 15" id="KW-1133">Transmembrane helix</keyword>
<evidence type="ECO:0000256" key="2">
    <source>
        <dbReference type="ARBA" id="ARBA00004167"/>
    </source>
</evidence>
<dbReference type="InterPro" id="IPR001841">
    <property type="entry name" value="Znf_RING"/>
</dbReference>
<evidence type="ECO:0000256" key="3">
    <source>
        <dbReference type="ARBA" id="ARBA00004906"/>
    </source>
</evidence>
<accession>A0AAP0SB99</accession>
<comment type="subcellular location">
    <subcellularLocation>
        <location evidence="2">Membrane</location>
        <topology evidence="2">Single-pass membrane protein</topology>
    </subcellularLocation>
</comment>
<evidence type="ECO:0000313" key="17">
    <source>
        <dbReference type="EMBL" id="KAK9291260.1"/>
    </source>
</evidence>
<dbReference type="PANTHER" id="PTHR46913:SF1">
    <property type="entry name" value="RING-H2 FINGER PROTEIN ATL16"/>
    <property type="match status" value="1"/>
</dbReference>
<evidence type="ECO:0000256" key="10">
    <source>
        <dbReference type="ARBA" id="ARBA00022833"/>
    </source>
</evidence>
<sequence length="163" mass="17835">MEDAHHPRVDFSPLFIGLLGIMAGAILVATYHCVAVSYCAQRRALISTNQRQGPQTDQEENTSSASNSTAQLIPVYKYTKECQEGTCAVCISEFKEGEEIRMLPECGHSYHVPCIDLWLYSHSSCPLCRAATPLPPQHVVLSVPHSGEIPPPPEFNSLPSVEG</sequence>
<dbReference type="Pfam" id="PF13639">
    <property type="entry name" value="zf-RING_2"/>
    <property type="match status" value="1"/>
</dbReference>
<dbReference type="Proteomes" id="UP001415857">
    <property type="component" value="Unassembled WGS sequence"/>
</dbReference>
<proteinExistence type="inferred from homology"/>
<keyword evidence="9" id="KW-0833">Ubl conjugation pathway</keyword>
<dbReference type="GO" id="GO:0016567">
    <property type="term" value="P:protein ubiquitination"/>
    <property type="evidence" value="ECO:0007669"/>
    <property type="project" value="InterPro"/>
</dbReference>
<evidence type="ECO:0000256" key="1">
    <source>
        <dbReference type="ARBA" id="ARBA00000900"/>
    </source>
</evidence>
<name>A0AAP0SB99_LIQFO</name>
<dbReference type="PANTHER" id="PTHR46913">
    <property type="entry name" value="RING-H2 FINGER PROTEIN ATL16"/>
    <property type="match status" value="1"/>
</dbReference>
<evidence type="ECO:0000256" key="12">
    <source>
        <dbReference type="ARBA" id="ARBA00023136"/>
    </source>
</evidence>